<gene>
    <name evidence="3" type="ORF">DIU24_03505</name>
</gene>
<reference evidence="3 4" key="1">
    <citation type="journal article" date="2018" name="Nat. Biotechnol.">
        <title>A standardized bacterial taxonomy based on genome phylogeny substantially revises the tree of life.</title>
        <authorList>
            <person name="Parks D.H."/>
            <person name="Chuvochina M."/>
            <person name="Waite D.W."/>
            <person name="Rinke C."/>
            <person name="Skarshewski A."/>
            <person name="Chaumeil P.A."/>
            <person name="Hugenholtz P."/>
        </authorList>
    </citation>
    <scope>NUCLEOTIDE SEQUENCE [LARGE SCALE GENOMIC DNA]</scope>
    <source>
        <strain evidence="3">UBA12021</strain>
    </source>
</reference>
<evidence type="ECO:0000313" key="3">
    <source>
        <dbReference type="EMBL" id="HCQ40747.1"/>
    </source>
</evidence>
<dbReference type="Pfam" id="PF13473">
    <property type="entry name" value="Cupredoxin_1"/>
    <property type="match status" value="1"/>
</dbReference>
<comment type="caution">
    <text evidence="3">The sequence shown here is derived from an EMBL/GenBank/DDBJ whole genome shotgun (WGS) entry which is preliminary data.</text>
</comment>
<dbReference type="EMBL" id="DQFB01000004">
    <property type="protein sequence ID" value="HCQ40747.1"/>
    <property type="molecule type" value="Genomic_DNA"/>
</dbReference>
<dbReference type="SUPFAM" id="SSF55008">
    <property type="entry name" value="HMA, heavy metal-associated domain"/>
    <property type="match status" value="1"/>
</dbReference>
<dbReference type="InterPro" id="IPR028096">
    <property type="entry name" value="EfeO_Cupredoxin"/>
</dbReference>
<dbReference type="SUPFAM" id="SSF49503">
    <property type="entry name" value="Cupredoxins"/>
    <property type="match status" value="1"/>
</dbReference>
<dbReference type="Proteomes" id="UP000262056">
    <property type="component" value="Unassembled WGS sequence"/>
</dbReference>
<name>A0A656PR19_UNCKA</name>
<accession>A0A656PR19</accession>
<evidence type="ECO:0000256" key="1">
    <source>
        <dbReference type="SAM" id="Phobius"/>
    </source>
</evidence>
<keyword evidence="1" id="KW-1133">Transmembrane helix</keyword>
<keyword evidence="1" id="KW-0472">Membrane</keyword>
<dbReference type="Gene3D" id="2.60.40.420">
    <property type="entry name" value="Cupredoxins - blue copper proteins"/>
    <property type="match status" value="1"/>
</dbReference>
<protein>
    <recommendedName>
        <fullName evidence="2">HMA domain-containing protein</fullName>
    </recommendedName>
</protein>
<dbReference type="GO" id="GO:0046872">
    <property type="term" value="F:metal ion binding"/>
    <property type="evidence" value="ECO:0007669"/>
    <property type="project" value="InterPro"/>
</dbReference>
<feature type="transmembrane region" description="Helical" evidence="1">
    <location>
        <begin position="267"/>
        <end position="288"/>
    </location>
</feature>
<dbReference type="InterPro" id="IPR008972">
    <property type="entry name" value="Cupredoxin"/>
</dbReference>
<feature type="transmembrane region" description="Helical" evidence="1">
    <location>
        <begin position="330"/>
        <end position="350"/>
    </location>
</feature>
<dbReference type="Gene3D" id="3.30.70.100">
    <property type="match status" value="1"/>
</dbReference>
<dbReference type="Pfam" id="PF00403">
    <property type="entry name" value="HMA"/>
    <property type="match status" value="1"/>
</dbReference>
<dbReference type="InterPro" id="IPR006121">
    <property type="entry name" value="HMA_dom"/>
</dbReference>
<dbReference type="Pfam" id="PF13386">
    <property type="entry name" value="DsbD_2"/>
    <property type="match status" value="1"/>
</dbReference>
<evidence type="ECO:0000259" key="2">
    <source>
        <dbReference type="PROSITE" id="PS50846"/>
    </source>
</evidence>
<dbReference type="AlphaFoldDB" id="A0A656PR19"/>
<dbReference type="PROSITE" id="PS50846">
    <property type="entry name" value="HMA_2"/>
    <property type="match status" value="1"/>
</dbReference>
<organism evidence="3 4">
    <name type="scientific">candidate division WWE3 bacterium</name>
    <dbReference type="NCBI Taxonomy" id="2053526"/>
    <lineage>
        <taxon>Bacteria</taxon>
        <taxon>Katanobacteria</taxon>
    </lineage>
</organism>
<proteinExistence type="predicted"/>
<feature type="transmembrane region" description="Helical" evidence="1">
    <location>
        <begin position="134"/>
        <end position="159"/>
    </location>
</feature>
<keyword evidence="1" id="KW-0812">Transmembrane</keyword>
<feature type="domain" description="HMA" evidence="2">
    <location>
        <begin position="18"/>
        <end position="83"/>
    </location>
</feature>
<feature type="transmembrane region" description="Helical" evidence="1">
    <location>
        <begin position="180"/>
        <end position="201"/>
    </location>
</feature>
<feature type="transmembrane region" description="Helical" evidence="1">
    <location>
        <begin position="100"/>
        <end position="122"/>
    </location>
</feature>
<dbReference type="CDD" id="cd00371">
    <property type="entry name" value="HMA"/>
    <property type="match status" value="1"/>
</dbReference>
<feature type="transmembrane region" description="Helical" evidence="1">
    <location>
        <begin position="294"/>
        <end position="318"/>
    </location>
</feature>
<evidence type="ECO:0000313" key="4">
    <source>
        <dbReference type="Proteomes" id="UP000262056"/>
    </source>
</evidence>
<sequence>MSKKIRTIEHSARKSVHKSKIVPIKGMHCRSCEILIEDELLKVPGVHKVNVSEKKGTAHIFYDGEVADEHIEKAVYDCGYSIGKDSKSWVSKNPVDYEDLIKAGIALAFVYFIAKGLGFFNISFGSTNDLTSLSVVFLVGLTAGLSTCMALVGGLVLGVSARFSEKHPYANSLQKFKPHLVFNAGRIFFFVVLGGLIGYFGSFLQLGPSSVGFLTILVGIVMLLLGLQTIGIFPWFERIKFTLPKGLYKLAGINTQKKEKYSNGSSFVLGGLTFFLPCGFTQAMQLYAISSGSILTGALTMGVFALGTAPGLLSVGGLTALIKGAFAKPFFKFVGLMVMGLSVFNISNGLNLAGVTLPVFGAVKTVSATPTPAIYDPNVTLENGVQVVRMAQNYNGYSPRAFTIQKGVPVKWVITSTNSNSCAASIFSAQLGIRQYLKLGENIIEFTPTDTGSIKFSCSMGMYVGSFNVVDASVAGSKNR</sequence>
<dbReference type="PANTHER" id="PTHR42208">
    <property type="entry name" value="HEAVY METAL TRANSPORTER-RELATED"/>
    <property type="match status" value="1"/>
</dbReference>
<dbReference type="InterPro" id="IPR036163">
    <property type="entry name" value="HMA_dom_sf"/>
</dbReference>
<feature type="transmembrane region" description="Helical" evidence="1">
    <location>
        <begin position="213"/>
        <end position="236"/>
    </location>
</feature>
<dbReference type="InterPro" id="IPR039447">
    <property type="entry name" value="UreH-like_TM_dom"/>
</dbReference>
<dbReference type="PANTHER" id="PTHR42208:SF1">
    <property type="entry name" value="HEAVY METAL TRANSPORTER"/>
    <property type="match status" value="1"/>
</dbReference>